<feature type="region of interest" description="Disordered" evidence="4">
    <location>
        <begin position="1000"/>
        <end position="1029"/>
    </location>
</feature>
<dbReference type="PANTHER" id="PTHR15897:SF2">
    <property type="entry name" value="ANKYRIN REPEAT AND MYND DOMAIN-CONTAINING PROTEIN 1"/>
    <property type="match status" value="1"/>
</dbReference>
<dbReference type="SMART" id="SM00248">
    <property type="entry name" value="ANK"/>
    <property type="match status" value="5"/>
</dbReference>
<keyword evidence="1" id="KW-0677">Repeat</keyword>
<keyword evidence="6" id="KW-1185">Reference proteome</keyword>
<evidence type="ECO:0000256" key="2">
    <source>
        <dbReference type="PROSITE-ProRule" id="PRU00023"/>
    </source>
</evidence>
<organism evidence="5 6">
    <name type="scientific">Ignelater luminosus</name>
    <name type="common">Cucubano</name>
    <name type="synonym">Pyrophorus luminosus</name>
    <dbReference type="NCBI Taxonomy" id="2038154"/>
    <lineage>
        <taxon>Eukaryota</taxon>
        <taxon>Metazoa</taxon>
        <taxon>Ecdysozoa</taxon>
        <taxon>Arthropoda</taxon>
        <taxon>Hexapoda</taxon>
        <taxon>Insecta</taxon>
        <taxon>Pterygota</taxon>
        <taxon>Neoptera</taxon>
        <taxon>Endopterygota</taxon>
        <taxon>Coleoptera</taxon>
        <taxon>Polyphaga</taxon>
        <taxon>Elateriformia</taxon>
        <taxon>Elateroidea</taxon>
        <taxon>Elateridae</taxon>
        <taxon>Agrypninae</taxon>
        <taxon>Pyrophorini</taxon>
        <taxon>Ignelater</taxon>
    </lineage>
</organism>
<protein>
    <recommendedName>
        <fullName evidence="7">Ankyrin repeat and MYND domain-containing protein 1</fullName>
    </recommendedName>
</protein>
<dbReference type="InterPro" id="IPR053064">
    <property type="entry name" value="Ankyrin-MYND_domain-protein"/>
</dbReference>
<gene>
    <name evidence="5" type="ORF">ILUMI_05065</name>
</gene>
<feature type="coiled-coil region" evidence="3">
    <location>
        <begin position="271"/>
        <end position="298"/>
    </location>
</feature>
<dbReference type="InterPro" id="IPR003409">
    <property type="entry name" value="MORN"/>
</dbReference>
<evidence type="ECO:0000256" key="1">
    <source>
        <dbReference type="ARBA" id="ARBA00022737"/>
    </source>
</evidence>
<evidence type="ECO:0000256" key="4">
    <source>
        <dbReference type="SAM" id="MobiDB-lite"/>
    </source>
</evidence>
<accession>A0A8K0GGQ7</accession>
<keyword evidence="2" id="KW-0040">ANK repeat</keyword>
<feature type="region of interest" description="Disordered" evidence="4">
    <location>
        <begin position="667"/>
        <end position="741"/>
    </location>
</feature>
<feature type="compositionally biased region" description="Basic residues" evidence="4">
    <location>
        <begin position="1340"/>
        <end position="1353"/>
    </location>
</feature>
<feature type="compositionally biased region" description="Basic and acidic residues" evidence="4">
    <location>
        <begin position="726"/>
        <end position="741"/>
    </location>
</feature>
<dbReference type="Pfam" id="PF00023">
    <property type="entry name" value="Ank"/>
    <property type="match status" value="1"/>
</dbReference>
<dbReference type="Gene3D" id="1.25.40.20">
    <property type="entry name" value="Ankyrin repeat-containing domain"/>
    <property type="match status" value="2"/>
</dbReference>
<feature type="compositionally biased region" description="Basic residues" evidence="4">
    <location>
        <begin position="684"/>
        <end position="697"/>
    </location>
</feature>
<reference evidence="5" key="1">
    <citation type="submission" date="2019-08" db="EMBL/GenBank/DDBJ databases">
        <title>The genome of the North American firefly Photinus pyralis.</title>
        <authorList>
            <consortium name="Photinus pyralis genome working group"/>
            <person name="Fallon T.R."/>
            <person name="Sander Lower S.E."/>
            <person name="Weng J.-K."/>
        </authorList>
    </citation>
    <scope>NUCLEOTIDE SEQUENCE</scope>
    <source>
        <strain evidence="5">TRF0915ILg1</strain>
        <tissue evidence="5">Whole body</tissue>
    </source>
</reference>
<evidence type="ECO:0000256" key="3">
    <source>
        <dbReference type="SAM" id="Coils"/>
    </source>
</evidence>
<dbReference type="OrthoDB" id="444338at2759"/>
<feature type="compositionally biased region" description="Low complexity" evidence="4">
    <location>
        <begin position="1354"/>
        <end position="1367"/>
    </location>
</feature>
<feature type="region of interest" description="Disordered" evidence="4">
    <location>
        <begin position="1329"/>
        <end position="1552"/>
    </location>
</feature>
<proteinExistence type="predicted"/>
<feature type="region of interest" description="Disordered" evidence="4">
    <location>
        <begin position="1265"/>
        <end position="1294"/>
    </location>
</feature>
<feature type="compositionally biased region" description="Basic and acidic residues" evidence="4">
    <location>
        <begin position="1376"/>
        <end position="1513"/>
    </location>
</feature>
<sequence length="1666" mass="191566">MEGKELLKEISKSIPVSVNEYNGKLDEYGLRAKYGDEQWNYEYYQRYKGGFLRDSLHGRGKYSWTSGNNPTIYEGMFYANDLEGYGKFSYNDTAVFEGLFKNNARFGPGVFTYADGSQDVGMWNGKDLIRLSCIVKPEWVPRIARTPPAKVKLLKFKKLVSVCDRSKDRAKQILEGLGANEDVMKQSDKLYSVYIKNPKSNFFNKNLYDTNYFCDKHCYIEVALTSEDEKNLNQVNAEAKSESTTEVETIEKTVFTVDNECVCENQKEIRLTEIKSELDHTEEVLKRIREEVTKAKRMKYLIKKRNMEEWQLKQEERPEESLTTPENKQEFNELEEIDDKNLENVEFNLDEEMEIILDYSTACKMLDAAESAERLLLRKKSDLINKLVYETTTHEEIEDDIKPPTRKVLITDLLAWNNEELSVDMLKHVFLHRNFEKYISFCIGDLLAGNRSEFRKAGTYEENCVNFLKQCSNGNIKPVIELFRHYDLYPDLCDAKGNTGMIYAAARDKTKIIKTLVNFGANVDILNDECFTPLGICIARYLAVQENVTDWENAFLKPTSLGSEEQKEVHEWRPHISLASISSIIHSKLELSSEMFTSSASNLPSYSHVSGTKLEAFSELFGSSLEIIHSNMYDDLQQKLRKLKAISQQDFQEAYVQKTSEETPQTYIFNIDAVKPPPPPKSKPEKKGKKEKKPKAAKKSDKASKKSDKSSGKHRKKSKDVPSPTEESKVELIEKNEPTPEETLRANKLNAICETISILLKYGANPNICEVPMPSLILAVFTKNQNIIEDLLLHNADPNITTMDEKLTALHVLVSLPPCQENVETLKLLLEYSADPNLRSDICHWNSEKLELLANWELKENDTGKTPLHLLAMRYDFSLDTNNYLNEMVSILLQNGGKGKLHYLGHTPLSLAMMRGNTKLVRTCLETKQINPNQKLGEDMGVPLTLYILKRYKDMLPDIKICQEIIQLLVEFKANPFDIVNKRGNLVDFILKEHEVLPSTKTEKGKKGKKDKGKKGEKGGKKGKKGGKPVQDELKPLLFSIAKTTLERHMQGYAVKYLYFFVAEEDFYDDISENMAKFVTPEETLQIAQLLFYRGEIPLNDETNYDVMYDLIEFIINVNAKPEQDGGHPSSMVDIDEMLKNFEFKVVHDERGKLNLREPETEKHADKYNACFNCYRKKNCQLFICPNCNMVYYCSDQCNRLYYKQKQTIHKCGTIFYDEQKAIHDERLSRGAHWKRTSEARKHLEERGWLELFHDIKPDPARRLHLTRNARKRRGVSEEKRDSAQKSVWSDVGIQQVPEPQESILSLRWRKEGSGFLTWKGLSERKLEKLKKHGGEHSERKRRSSKKRGRGRRSTSSSIESTETIESGELKHKKRAVSEREKEKRPSRSPEGKKERISKDDYEKDIHKGHEKGIKSEKSKSPRVSHDEESKGKKHEEKSKGKEHEEKPKGKEGEEKSKGKEHEEKPKGKELEEKSKGKEREEKFKEKETGNKEKDKVHIEKRKGGDHRGRKGTEDDEEKGVKYVGRPGAAKGKEKKLESMEKSQKTPSDRQVAKLGVRSLEKVGSLGAVRGVGSLGGLGGLDNLHLGRGSDQKVIGYVPMPVGGRILELKRRLPSKYQYFLEKISTFWPELDLSMLFLPYACFKDGQLYYKFLSNKPIFMETYSNE</sequence>
<dbReference type="PROSITE" id="PS50297">
    <property type="entry name" value="ANK_REP_REGION"/>
    <property type="match status" value="1"/>
</dbReference>
<dbReference type="Pfam" id="PF02493">
    <property type="entry name" value="MORN"/>
    <property type="match status" value="3"/>
</dbReference>
<keyword evidence="3" id="KW-0175">Coiled coil</keyword>
<feature type="repeat" description="ANK" evidence="2">
    <location>
        <begin position="496"/>
        <end position="528"/>
    </location>
</feature>
<dbReference type="Proteomes" id="UP000801492">
    <property type="component" value="Unassembled WGS sequence"/>
</dbReference>
<comment type="caution">
    <text evidence="5">The sequence shown here is derived from an EMBL/GenBank/DDBJ whole genome shotgun (WGS) entry which is preliminary data.</text>
</comment>
<evidence type="ECO:0008006" key="7">
    <source>
        <dbReference type="Google" id="ProtNLM"/>
    </source>
</evidence>
<dbReference type="PROSITE" id="PS50088">
    <property type="entry name" value="ANK_REPEAT"/>
    <property type="match status" value="1"/>
</dbReference>
<dbReference type="InterPro" id="IPR036770">
    <property type="entry name" value="Ankyrin_rpt-contain_sf"/>
</dbReference>
<feature type="compositionally biased region" description="Basic and acidic residues" evidence="4">
    <location>
        <begin position="1329"/>
        <end position="1339"/>
    </location>
</feature>
<name>A0A8K0GGQ7_IGNLU</name>
<dbReference type="PANTHER" id="PTHR15897">
    <property type="entry name" value="ANKYRIN REPEAT AND MYND DOMAIN PROTEIN 1"/>
    <property type="match status" value="1"/>
</dbReference>
<evidence type="ECO:0000313" key="6">
    <source>
        <dbReference type="Proteomes" id="UP000801492"/>
    </source>
</evidence>
<feature type="compositionally biased region" description="Basic residues" evidence="4">
    <location>
        <begin position="1265"/>
        <end position="1274"/>
    </location>
</feature>
<feature type="compositionally biased region" description="Basic and acidic residues" evidence="4">
    <location>
        <begin position="1531"/>
        <end position="1552"/>
    </location>
</feature>
<feature type="compositionally biased region" description="Basic and acidic residues" evidence="4">
    <location>
        <begin position="1275"/>
        <end position="1284"/>
    </location>
</feature>
<dbReference type="InterPro" id="IPR002110">
    <property type="entry name" value="Ankyrin_rpt"/>
</dbReference>
<dbReference type="SUPFAM" id="SSF48403">
    <property type="entry name" value="Ankyrin repeat"/>
    <property type="match status" value="2"/>
</dbReference>
<dbReference type="SMART" id="SM00698">
    <property type="entry name" value="MORN"/>
    <property type="match status" value="3"/>
</dbReference>
<dbReference type="SUPFAM" id="SSF82185">
    <property type="entry name" value="Histone H3 K4-specific methyltransferase SET7/9 N-terminal domain"/>
    <property type="match status" value="1"/>
</dbReference>
<evidence type="ECO:0000313" key="5">
    <source>
        <dbReference type="EMBL" id="KAF2901122.1"/>
    </source>
</evidence>
<feature type="compositionally biased region" description="Basic and acidic residues" evidence="4">
    <location>
        <begin position="698"/>
        <end position="711"/>
    </location>
</feature>
<dbReference type="EMBL" id="VTPC01001855">
    <property type="protein sequence ID" value="KAF2901122.1"/>
    <property type="molecule type" value="Genomic_DNA"/>
</dbReference>